<comment type="caution">
    <text evidence="7">The sequence shown here is derived from an EMBL/GenBank/DDBJ whole genome shotgun (WGS) entry which is preliminary data.</text>
</comment>
<dbReference type="InterPro" id="IPR036013">
    <property type="entry name" value="Band_7/SPFH_dom_sf"/>
</dbReference>
<dbReference type="GO" id="GO:0002020">
    <property type="term" value="F:protease binding"/>
    <property type="evidence" value="ECO:0007669"/>
    <property type="project" value="TreeGrafter"/>
</dbReference>
<dbReference type="PANTHER" id="PTHR13806:SF46">
    <property type="entry name" value="FLOTILLIN-1-RELATED"/>
    <property type="match status" value="1"/>
</dbReference>
<dbReference type="Pfam" id="PF01145">
    <property type="entry name" value="Band_7"/>
    <property type="match status" value="1"/>
</dbReference>
<evidence type="ECO:0000313" key="7">
    <source>
        <dbReference type="EMBL" id="RKS79460.1"/>
    </source>
</evidence>
<dbReference type="InterPro" id="IPR001107">
    <property type="entry name" value="Band_7"/>
</dbReference>
<dbReference type="Proteomes" id="UP000274601">
    <property type="component" value="Unassembled WGS sequence"/>
</dbReference>
<feature type="domain" description="Band 7" evidence="6">
    <location>
        <begin position="23"/>
        <end position="198"/>
    </location>
</feature>
<dbReference type="Gene3D" id="3.30.479.30">
    <property type="entry name" value="Band 7 domain"/>
    <property type="match status" value="1"/>
</dbReference>
<dbReference type="InterPro" id="IPR031905">
    <property type="entry name" value="Flotillin_C"/>
</dbReference>
<organism evidence="7 8">
    <name type="scientific">Actinomadura pelletieri DSM 43383</name>
    <dbReference type="NCBI Taxonomy" id="1120940"/>
    <lineage>
        <taxon>Bacteria</taxon>
        <taxon>Bacillati</taxon>
        <taxon>Actinomycetota</taxon>
        <taxon>Actinomycetes</taxon>
        <taxon>Streptosporangiales</taxon>
        <taxon>Thermomonosporaceae</taxon>
        <taxon>Actinomadura</taxon>
    </lineage>
</organism>
<protein>
    <submittedName>
        <fullName evidence="7">Flotillin-like protein</fullName>
    </submittedName>
</protein>
<accession>A0A495QZ80</accession>
<name>A0A495QZ80_9ACTN</name>
<dbReference type="InterPro" id="IPR027705">
    <property type="entry name" value="Flotillin_fam"/>
</dbReference>
<keyword evidence="4" id="KW-0175">Coiled coil</keyword>
<comment type="similarity">
    <text evidence="2">Belongs to the band 7/mec-2 family. Flotillin subfamily.</text>
</comment>
<dbReference type="RefSeq" id="WP_121432972.1">
    <property type="nucleotide sequence ID" value="NZ_RBWU01000001.1"/>
</dbReference>
<dbReference type="GO" id="GO:0005886">
    <property type="term" value="C:plasma membrane"/>
    <property type="evidence" value="ECO:0007669"/>
    <property type="project" value="TreeGrafter"/>
</dbReference>
<evidence type="ECO:0000256" key="5">
    <source>
        <dbReference type="SAM" id="MobiDB-lite"/>
    </source>
</evidence>
<comment type="subcellular location">
    <subcellularLocation>
        <location evidence="1">Membrane</location>
    </subcellularLocation>
</comment>
<evidence type="ECO:0000256" key="3">
    <source>
        <dbReference type="ARBA" id="ARBA00023136"/>
    </source>
</evidence>
<feature type="coiled-coil region" evidence="4">
    <location>
        <begin position="208"/>
        <end position="314"/>
    </location>
</feature>
<dbReference type="OrthoDB" id="9786220at2"/>
<proteinExistence type="inferred from homology"/>
<keyword evidence="3" id="KW-0472">Membrane</keyword>
<reference evidence="7 8" key="1">
    <citation type="submission" date="2018-10" db="EMBL/GenBank/DDBJ databases">
        <title>Genomic Encyclopedia of Archaeal and Bacterial Type Strains, Phase II (KMG-II): from individual species to whole genera.</title>
        <authorList>
            <person name="Goeker M."/>
        </authorList>
    </citation>
    <scope>NUCLEOTIDE SEQUENCE [LARGE SCALE GENOMIC DNA]</scope>
    <source>
        <strain evidence="7 8">DSM 43383</strain>
    </source>
</reference>
<dbReference type="CDD" id="cd03399">
    <property type="entry name" value="SPFH_flotillin"/>
    <property type="match status" value="1"/>
</dbReference>
<dbReference type="EMBL" id="RBWU01000001">
    <property type="protein sequence ID" value="RKS79460.1"/>
    <property type="molecule type" value="Genomic_DNA"/>
</dbReference>
<dbReference type="GO" id="GO:0072659">
    <property type="term" value="P:protein localization to plasma membrane"/>
    <property type="evidence" value="ECO:0007669"/>
    <property type="project" value="TreeGrafter"/>
</dbReference>
<dbReference type="AlphaFoldDB" id="A0A495QZ80"/>
<dbReference type="SUPFAM" id="SSF117892">
    <property type="entry name" value="Band 7/SPFH domain"/>
    <property type="match status" value="1"/>
</dbReference>
<evidence type="ECO:0000256" key="1">
    <source>
        <dbReference type="ARBA" id="ARBA00004370"/>
    </source>
</evidence>
<dbReference type="Pfam" id="PF15975">
    <property type="entry name" value="Flot"/>
    <property type="match status" value="1"/>
</dbReference>
<feature type="region of interest" description="Disordered" evidence="5">
    <location>
        <begin position="432"/>
        <end position="453"/>
    </location>
</feature>
<sequence>MPVLVVAIAAVVALIVLIILFKMVWRVAEPNEALIISGLGARSKSTTGVDSLGFKIVTGKGTAVLPGFQTSRRLRLDSRASNLEVNCVTQQGIPVRVRGVVIYKVGDDFVSIANAARRFLEQQNSMDGAIHELFTGHLRSIIGNLTVEDLILNRERLTSETRTSAADEMSKLGLVVDSLQIQEIDDETGYIVNLGRPHAARVAAAARIAEAERNQEATVREQETERENAAVIRDTEIKKAEYDGQVKQAAQQARQEVILKETRNAELEAERTEKRLESEIRKPADARAYEQVKLAEAEREEKIAQAQAAATEIQLRAAREAEATRLRGEAEAHATRQKGLAEAEAIKARAEALAENTDAVIAQQLAEQWPQIVEAGAGVFGNVDNMVVLNGAQGIEDMLAKALTLGGTGLGLARQLLGNLEVQNGAQKAVNAHNGAAPAVPTTVPTDPPKDED</sequence>
<dbReference type="PANTHER" id="PTHR13806">
    <property type="entry name" value="FLOTILLIN-RELATED"/>
    <property type="match status" value="1"/>
</dbReference>
<feature type="compositionally biased region" description="Low complexity" evidence="5">
    <location>
        <begin position="436"/>
        <end position="445"/>
    </location>
</feature>
<keyword evidence="8" id="KW-1185">Reference proteome</keyword>
<evidence type="ECO:0000256" key="2">
    <source>
        <dbReference type="ARBA" id="ARBA00007161"/>
    </source>
</evidence>
<evidence type="ECO:0000313" key="8">
    <source>
        <dbReference type="Proteomes" id="UP000274601"/>
    </source>
</evidence>
<gene>
    <name evidence="7" type="ORF">BZB76_0926</name>
</gene>
<dbReference type="SMART" id="SM00244">
    <property type="entry name" value="PHB"/>
    <property type="match status" value="1"/>
</dbReference>
<evidence type="ECO:0000256" key="4">
    <source>
        <dbReference type="SAM" id="Coils"/>
    </source>
</evidence>
<evidence type="ECO:0000259" key="6">
    <source>
        <dbReference type="SMART" id="SM00244"/>
    </source>
</evidence>